<dbReference type="InterPro" id="IPR008407">
    <property type="entry name" value="Brnchd-chn_aa_trnsp_AzlD"/>
</dbReference>
<accession>A0ABV8L9C7</accession>
<organism evidence="2 3">
    <name type="scientific">Nocardia rhizosphaerae</name>
    <dbReference type="NCBI Taxonomy" id="1691571"/>
    <lineage>
        <taxon>Bacteria</taxon>
        <taxon>Bacillati</taxon>
        <taxon>Actinomycetota</taxon>
        <taxon>Actinomycetes</taxon>
        <taxon>Mycobacteriales</taxon>
        <taxon>Nocardiaceae</taxon>
        <taxon>Nocardia</taxon>
    </lineage>
</organism>
<evidence type="ECO:0000313" key="3">
    <source>
        <dbReference type="Proteomes" id="UP001595767"/>
    </source>
</evidence>
<proteinExistence type="predicted"/>
<feature type="transmembrane region" description="Helical" evidence="1">
    <location>
        <begin position="64"/>
        <end position="83"/>
    </location>
</feature>
<evidence type="ECO:0000256" key="1">
    <source>
        <dbReference type="SAM" id="Phobius"/>
    </source>
</evidence>
<gene>
    <name evidence="2" type="ORF">ACFOW8_21285</name>
</gene>
<dbReference type="Pfam" id="PF05437">
    <property type="entry name" value="AzlD"/>
    <property type="match status" value="1"/>
</dbReference>
<keyword evidence="3" id="KW-1185">Reference proteome</keyword>
<dbReference type="Proteomes" id="UP001595767">
    <property type="component" value="Unassembled WGS sequence"/>
</dbReference>
<feature type="transmembrane region" description="Helical" evidence="1">
    <location>
        <begin position="20"/>
        <end position="44"/>
    </location>
</feature>
<name>A0ABV8L9C7_9NOCA</name>
<keyword evidence="1" id="KW-0472">Membrane</keyword>
<feature type="transmembrane region" description="Helical" evidence="1">
    <location>
        <begin position="110"/>
        <end position="128"/>
    </location>
</feature>
<sequence>MESVADVLRRPFRRRLQRAAAVRAMNAPYLLPAMLALAIGTYALRWTGPALRHRLRLSARATHLLDTGAMILLAALVATATLPTGSGELGIALPAGVGVGGVLAWRRAPLLVTVIAAAATTALLRLVGVH</sequence>
<keyword evidence="1" id="KW-0812">Transmembrane</keyword>
<keyword evidence="1" id="KW-1133">Transmembrane helix</keyword>
<dbReference type="EMBL" id="JBHSBA010000014">
    <property type="protein sequence ID" value="MFC4127466.1"/>
    <property type="molecule type" value="Genomic_DNA"/>
</dbReference>
<comment type="caution">
    <text evidence="2">The sequence shown here is derived from an EMBL/GenBank/DDBJ whole genome shotgun (WGS) entry which is preliminary data.</text>
</comment>
<protein>
    <submittedName>
        <fullName evidence="2">AzlD domain-containing protein</fullName>
    </submittedName>
</protein>
<reference evidence="3" key="1">
    <citation type="journal article" date="2019" name="Int. J. Syst. Evol. Microbiol.">
        <title>The Global Catalogue of Microorganisms (GCM) 10K type strain sequencing project: providing services to taxonomists for standard genome sequencing and annotation.</title>
        <authorList>
            <consortium name="The Broad Institute Genomics Platform"/>
            <consortium name="The Broad Institute Genome Sequencing Center for Infectious Disease"/>
            <person name="Wu L."/>
            <person name="Ma J."/>
        </authorList>
    </citation>
    <scope>NUCLEOTIDE SEQUENCE [LARGE SCALE GENOMIC DNA]</scope>
    <source>
        <strain evidence="3">CGMCC 4.7204</strain>
    </source>
</reference>
<dbReference type="RefSeq" id="WP_378552870.1">
    <property type="nucleotide sequence ID" value="NZ_JBHSBA010000014.1"/>
</dbReference>
<evidence type="ECO:0000313" key="2">
    <source>
        <dbReference type="EMBL" id="MFC4127466.1"/>
    </source>
</evidence>